<evidence type="ECO:0000256" key="1">
    <source>
        <dbReference type="SAM" id="MobiDB-lite"/>
    </source>
</evidence>
<name>A0AAQ3PK69_PASNO</name>
<dbReference type="EMBL" id="CP144745">
    <property type="protein sequence ID" value="WVZ51725.1"/>
    <property type="molecule type" value="Genomic_DNA"/>
</dbReference>
<feature type="region of interest" description="Disordered" evidence="1">
    <location>
        <begin position="401"/>
        <end position="432"/>
    </location>
</feature>
<organism evidence="2 3">
    <name type="scientific">Paspalum notatum var. saurae</name>
    <dbReference type="NCBI Taxonomy" id="547442"/>
    <lineage>
        <taxon>Eukaryota</taxon>
        <taxon>Viridiplantae</taxon>
        <taxon>Streptophyta</taxon>
        <taxon>Embryophyta</taxon>
        <taxon>Tracheophyta</taxon>
        <taxon>Spermatophyta</taxon>
        <taxon>Magnoliopsida</taxon>
        <taxon>Liliopsida</taxon>
        <taxon>Poales</taxon>
        <taxon>Poaceae</taxon>
        <taxon>PACMAD clade</taxon>
        <taxon>Panicoideae</taxon>
        <taxon>Andropogonodae</taxon>
        <taxon>Paspaleae</taxon>
        <taxon>Paspalinae</taxon>
        <taxon>Paspalum</taxon>
    </lineage>
</organism>
<feature type="compositionally biased region" description="Basic and acidic residues" evidence="1">
    <location>
        <begin position="410"/>
        <end position="432"/>
    </location>
</feature>
<gene>
    <name evidence="2" type="ORF">U9M48_002840</name>
</gene>
<evidence type="ECO:0000313" key="3">
    <source>
        <dbReference type="Proteomes" id="UP001341281"/>
    </source>
</evidence>
<feature type="region of interest" description="Disordered" evidence="1">
    <location>
        <begin position="309"/>
        <end position="328"/>
    </location>
</feature>
<reference evidence="2 3" key="1">
    <citation type="submission" date="2024-02" db="EMBL/GenBank/DDBJ databases">
        <title>High-quality chromosome-scale genome assembly of Pensacola bahiagrass (Paspalum notatum Flugge var. saurae).</title>
        <authorList>
            <person name="Vega J.M."/>
            <person name="Podio M."/>
            <person name="Orjuela J."/>
            <person name="Siena L.A."/>
            <person name="Pessino S.C."/>
            <person name="Combes M.C."/>
            <person name="Mariac C."/>
            <person name="Albertini E."/>
            <person name="Pupilli F."/>
            <person name="Ortiz J.P.A."/>
            <person name="Leblanc O."/>
        </authorList>
    </citation>
    <scope>NUCLEOTIDE SEQUENCE [LARGE SCALE GENOMIC DNA]</scope>
    <source>
        <strain evidence="2">R1</strain>
        <tissue evidence="2">Leaf</tissue>
    </source>
</reference>
<sequence>LWEWRDALLVPKVVARIHHRLHGRQSSVVPHVVPLSPHLCSRVRRQAVPADDVLPKVQVAVVGERLPGVAAHERLHEPVDAVQPPERRRCNPVVSFAAPIGSILDVVQHASAVRVRRGGLGVGAADRRTVGLQDHLPVAVLGEPLPVQALPPGLADGAAHVVRLALGVVAQLAAVMPSSGKTLFMVLTRSEHPPRKNVWKNACLYCNTTRIVRKNRLQNDRLPLGEDVGDALVHGLDDVDHRHGRRDLGELQAPCHDDPEALATTSPDCPEEILPHGGSVEDIAVGIDDLSVDDVVAANTMLAHHQADAAAADEATDADSRAGTTWEQKARVGRADGVVHLAQRRARVHPCAILPGADVHAAESGQVEHRKHLRLDGAVGQALVVVPAAAHAEAHAVPAAASHGGLHVGDVGRRDDAQRPHRGVRHEPGVLD</sequence>
<dbReference type="AlphaFoldDB" id="A0AAQ3PK69"/>
<proteinExistence type="predicted"/>
<protein>
    <submittedName>
        <fullName evidence="2">Uncharacterized protein</fullName>
    </submittedName>
</protein>
<feature type="non-terminal residue" evidence="2">
    <location>
        <position position="432"/>
    </location>
</feature>
<keyword evidence="3" id="KW-1185">Reference proteome</keyword>
<evidence type="ECO:0000313" key="2">
    <source>
        <dbReference type="EMBL" id="WVZ51725.1"/>
    </source>
</evidence>
<accession>A0AAQ3PK69</accession>
<dbReference type="Proteomes" id="UP001341281">
    <property type="component" value="Chromosome 01"/>
</dbReference>